<sequence>MSDLSATISPAVRLKGVSKTFGPIQALKPVNLDIAAGTIHALVGQNGAGKSTTLGILAGRISATTGDVEIGGARVDLGDPRRARAAGVVAIYQELTIVPALSAVANVFLGQPLSRGYLLSEGAMQSRFAELAGRLGVSIPTDAEARSLSVADQQTLEILRAIQANARIILFDEPTTALAQPEREALFKVMRDLRAEGHTLIYVSHNLDEVLGISDAITVFRNGSLIETRPTQAWTKAQLVTAMLGEEMGDIYHRRPASRLRDGEPAISVRDIALPGAIGEIGFSVRAGEILGVGGLVGSGRSSLLRALAGLEHRSSGQIEIAGREVAWPRTPRAARALGIALVPEDRKHQGLVLGMTAADNVTLPKLRAIARSGLIDNQLAAEVAADATRAFGFDPKRLFAPVGTLSGGNQQKVLLARWAFDRPKVLLVDEPTRGIDVGAKAEILDALRAFAEEGLAVIMVSSELEEICALADRVIVMSEGRQVDHIDASRAELSVHRILNSAFGVERHHHV</sequence>
<dbReference type="GO" id="GO:0005524">
    <property type="term" value="F:ATP binding"/>
    <property type="evidence" value="ECO:0007669"/>
    <property type="project" value="UniProtKB-KW"/>
</dbReference>
<evidence type="ECO:0000256" key="5">
    <source>
        <dbReference type="ARBA" id="ARBA00022741"/>
    </source>
</evidence>
<dbReference type="InterPro" id="IPR027417">
    <property type="entry name" value="P-loop_NTPase"/>
</dbReference>
<evidence type="ECO:0000256" key="1">
    <source>
        <dbReference type="ARBA" id="ARBA00022448"/>
    </source>
</evidence>
<evidence type="ECO:0000256" key="6">
    <source>
        <dbReference type="ARBA" id="ARBA00022840"/>
    </source>
</evidence>
<dbReference type="CDD" id="cd03216">
    <property type="entry name" value="ABC_Carb_Monos_I"/>
    <property type="match status" value="1"/>
</dbReference>
<keyword evidence="3" id="KW-0762">Sugar transport</keyword>
<dbReference type="InterPro" id="IPR003593">
    <property type="entry name" value="AAA+_ATPase"/>
</dbReference>
<dbReference type="SMART" id="SM00382">
    <property type="entry name" value="AAA"/>
    <property type="match status" value="2"/>
</dbReference>
<dbReference type="Pfam" id="PF00005">
    <property type="entry name" value="ABC_tran"/>
    <property type="match status" value="2"/>
</dbReference>
<comment type="caution">
    <text evidence="10">The sequence shown here is derived from an EMBL/GenBank/DDBJ whole genome shotgun (WGS) entry which is preliminary data.</text>
</comment>
<feature type="domain" description="ABC transporter" evidence="9">
    <location>
        <begin position="12"/>
        <end position="247"/>
    </location>
</feature>
<dbReference type="SUPFAM" id="SSF52540">
    <property type="entry name" value="P-loop containing nucleoside triphosphate hydrolases"/>
    <property type="match status" value="2"/>
</dbReference>
<keyword evidence="7" id="KW-1278">Translocase</keyword>
<dbReference type="InterPro" id="IPR017871">
    <property type="entry name" value="ABC_transporter-like_CS"/>
</dbReference>
<keyword evidence="11" id="KW-1185">Reference proteome</keyword>
<dbReference type="EMBL" id="WHUT02000009">
    <property type="protein sequence ID" value="NUB45832.1"/>
    <property type="molecule type" value="Genomic_DNA"/>
</dbReference>
<evidence type="ECO:0000313" key="11">
    <source>
        <dbReference type="Proteomes" id="UP000484076"/>
    </source>
</evidence>
<evidence type="ECO:0000256" key="8">
    <source>
        <dbReference type="ARBA" id="ARBA00023136"/>
    </source>
</evidence>
<evidence type="ECO:0000256" key="7">
    <source>
        <dbReference type="ARBA" id="ARBA00022967"/>
    </source>
</evidence>
<dbReference type="RefSeq" id="WP_174539915.1">
    <property type="nucleotide sequence ID" value="NZ_WHUT02000009.1"/>
</dbReference>
<reference evidence="10" key="1">
    <citation type="submission" date="2020-05" db="EMBL/GenBank/DDBJ databases">
        <title>Fertoebacter nigrum gen. nov., sp. nov., a new member of the family Rhodobacteraceae.</title>
        <authorList>
            <person name="Szuroczki S."/>
            <person name="Abbaszade G."/>
            <person name="Buni D."/>
            <person name="Schumann P."/>
            <person name="Toth E."/>
        </authorList>
    </citation>
    <scope>NUCLEOTIDE SEQUENCE</scope>
    <source>
        <strain evidence="10">RG-N-1a</strain>
    </source>
</reference>
<name>A0A8X8KRZ6_9RHOB</name>
<dbReference type="Gene3D" id="3.40.50.300">
    <property type="entry name" value="P-loop containing nucleotide triphosphate hydrolases"/>
    <property type="match status" value="2"/>
</dbReference>
<evidence type="ECO:0000256" key="2">
    <source>
        <dbReference type="ARBA" id="ARBA00022475"/>
    </source>
</evidence>
<dbReference type="InterPro" id="IPR050107">
    <property type="entry name" value="ABC_carbohydrate_import_ATPase"/>
</dbReference>
<dbReference type="PROSITE" id="PS50893">
    <property type="entry name" value="ABC_TRANSPORTER_2"/>
    <property type="match status" value="2"/>
</dbReference>
<feature type="domain" description="ABC transporter" evidence="9">
    <location>
        <begin position="258"/>
        <end position="505"/>
    </location>
</feature>
<keyword evidence="5" id="KW-0547">Nucleotide-binding</keyword>
<dbReference type="PROSITE" id="PS00211">
    <property type="entry name" value="ABC_TRANSPORTER_1"/>
    <property type="match status" value="1"/>
</dbReference>
<keyword evidence="4" id="KW-0677">Repeat</keyword>
<organism evidence="10 11">
    <name type="scientific">Fertoeibacter niger</name>
    <dbReference type="NCBI Taxonomy" id="2656921"/>
    <lineage>
        <taxon>Bacteria</taxon>
        <taxon>Pseudomonadati</taxon>
        <taxon>Pseudomonadota</taxon>
        <taxon>Alphaproteobacteria</taxon>
        <taxon>Rhodobacterales</taxon>
        <taxon>Paracoccaceae</taxon>
        <taxon>Fertoeibacter</taxon>
    </lineage>
</organism>
<dbReference type="GO" id="GO:0016887">
    <property type="term" value="F:ATP hydrolysis activity"/>
    <property type="evidence" value="ECO:0007669"/>
    <property type="project" value="InterPro"/>
</dbReference>
<evidence type="ECO:0000313" key="10">
    <source>
        <dbReference type="EMBL" id="NUB45832.1"/>
    </source>
</evidence>
<keyword evidence="1" id="KW-0813">Transport</keyword>
<evidence type="ECO:0000259" key="9">
    <source>
        <dbReference type="PROSITE" id="PS50893"/>
    </source>
</evidence>
<dbReference type="AlphaFoldDB" id="A0A8X8KRZ6"/>
<keyword evidence="6 10" id="KW-0067">ATP-binding</keyword>
<proteinExistence type="predicted"/>
<dbReference type="InterPro" id="IPR003439">
    <property type="entry name" value="ABC_transporter-like_ATP-bd"/>
</dbReference>
<keyword evidence="8" id="KW-0472">Membrane</keyword>
<protein>
    <submittedName>
        <fullName evidence="10">Sugar ABC transporter ATP-binding protein</fullName>
    </submittedName>
</protein>
<dbReference type="CDD" id="cd03215">
    <property type="entry name" value="ABC_Carb_Monos_II"/>
    <property type="match status" value="1"/>
</dbReference>
<evidence type="ECO:0000256" key="4">
    <source>
        <dbReference type="ARBA" id="ARBA00022737"/>
    </source>
</evidence>
<keyword evidence="2" id="KW-1003">Cell membrane</keyword>
<accession>A0A8X8KRZ6</accession>
<dbReference type="PANTHER" id="PTHR43790:SF3">
    <property type="entry name" value="D-ALLOSE IMPORT ATP-BINDING PROTEIN ALSA-RELATED"/>
    <property type="match status" value="1"/>
</dbReference>
<gene>
    <name evidence="10" type="ORF">GEU84_015640</name>
</gene>
<evidence type="ECO:0000256" key="3">
    <source>
        <dbReference type="ARBA" id="ARBA00022597"/>
    </source>
</evidence>
<dbReference type="PANTHER" id="PTHR43790">
    <property type="entry name" value="CARBOHYDRATE TRANSPORT ATP-BINDING PROTEIN MG119-RELATED"/>
    <property type="match status" value="1"/>
</dbReference>
<dbReference type="Proteomes" id="UP000484076">
    <property type="component" value="Unassembled WGS sequence"/>
</dbReference>